<dbReference type="InterPro" id="IPR027417">
    <property type="entry name" value="P-loop_NTPase"/>
</dbReference>
<dbReference type="Gene3D" id="3.40.50.300">
    <property type="entry name" value="P-loop containing nucleotide triphosphate hydrolases"/>
    <property type="match status" value="1"/>
</dbReference>
<dbReference type="EMBL" id="UZAH01028417">
    <property type="protein sequence ID" value="VDP00003.1"/>
    <property type="molecule type" value="Genomic_DNA"/>
</dbReference>
<dbReference type="GO" id="GO:0005524">
    <property type="term" value="F:ATP binding"/>
    <property type="evidence" value="ECO:0007669"/>
    <property type="project" value="UniProtKB-KW"/>
</dbReference>
<dbReference type="GO" id="GO:0043139">
    <property type="term" value="F:5'-3' DNA helicase activity"/>
    <property type="evidence" value="ECO:0007669"/>
    <property type="project" value="TreeGrafter"/>
</dbReference>
<protein>
    <submittedName>
        <fullName evidence="7">AAA_11 domain-containing protein</fullName>
    </submittedName>
</protein>
<keyword evidence="3" id="KW-0347">Helicase</keyword>
<dbReference type="WBParaSite" id="HPBE_0001455501-mRNA-1">
    <property type="protein sequence ID" value="HPBE_0001455501-mRNA-1"/>
    <property type="gene ID" value="HPBE_0001455501"/>
</dbReference>
<evidence type="ECO:0000256" key="3">
    <source>
        <dbReference type="ARBA" id="ARBA00022806"/>
    </source>
</evidence>
<accession>A0A183G0E0</accession>
<evidence type="ECO:0000256" key="1">
    <source>
        <dbReference type="ARBA" id="ARBA00022741"/>
    </source>
</evidence>
<evidence type="ECO:0000313" key="7">
    <source>
        <dbReference type="WBParaSite" id="HPBE_0001455501-mRNA-1"/>
    </source>
</evidence>
<proteinExistence type="predicted"/>
<keyword evidence="6" id="KW-1185">Reference proteome</keyword>
<keyword evidence="1" id="KW-0547">Nucleotide-binding</keyword>
<dbReference type="AlphaFoldDB" id="A0A183G0E0"/>
<gene>
    <name evidence="5" type="ORF">HPBE_LOCUS14556</name>
</gene>
<dbReference type="PANTHER" id="PTHR43788:SF16">
    <property type="entry name" value="HELICASE WITH ZINC FINGER 2"/>
    <property type="match status" value="1"/>
</dbReference>
<evidence type="ECO:0000313" key="6">
    <source>
        <dbReference type="Proteomes" id="UP000050761"/>
    </source>
</evidence>
<reference evidence="5 6" key="1">
    <citation type="submission" date="2018-11" db="EMBL/GenBank/DDBJ databases">
        <authorList>
            <consortium name="Pathogen Informatics"/>
        </authorList>
    </citation>
    <scope>NUCLEOTIDE SEQUENCE [LARGE SCALE GENOMIC DNA]</scope>
</reference>
<dbReference type="SUPFAM" id="SSF52540">
    <property type="entry name" value="P-loop containing nucleoside triphosphate hydrolases"/>
    <property type="match status" value="1"/>
</dbReference>
<organism evidence="6 7">
    <name type="scientific">Heligmosomoides polygyrus</name>
    <name type="common">Parasitic roundworm</name>
    <dbReference type="NCBI Taxonomy" id="6339"/>
    <lineage>
        <taxon>Eukaryota</taxon>
        <taxon>Metazoa</taxon>
        <taxon>Ecdysozoa</taxon>
        <taxon>Nematoda</taxon>
        <taxon>Chromadorea</taxon>
        <taxon>Rhabditida</taxon>
        <taxon>Rhabditina</taxon>
        <taxon>Rhabditomorpha</taxon>
        <taxon>Strongyloidea</taxon>
        <taxon>Heligmosomidae</taxon>
        <taxon>Heligmosomoides</taxon>
    </lineage>
</organism>
<keyword evidence="4" id="KW-0067">ATP-binding</keyword>
<evidence type="ECO:0000256" key="2">
    <source>
        <dbReference type="ARBA" id="ARBA00022801"/>
    </source>
</evidence>
<dbReference type="Proteomes" id="UP000050761">
    <property type="component" value="Unassembled WGS sequence"/>
</dbReference>
<reference evidence="7" key="2">
    <citation type="submission" date="2019-09" db="UniProtKB">
        <authorList>
            <consortium name="WormBaseParasite"/>
        </authorList>
    </citation>
    <scope>IDENTIFICATION</scope>
</reference>
<sequence>MFNPDSCLHLTDEEREEHRIAERDNSDATEEAVKVMLRVRLPSIVCMTLLNTTVRGGIFHELLSGATVIISDDASQIPEPAFVAIAARLPHPRHILIGDVNQLQPHIRCPRSSQPALLAARGIMDVLSRRDVPIAPLVTTFRAHPAMIVLPSMLFYDGTLVSGTSARARCLVISLLRLPNPTIPLLVVQRTKGTSQPSPPGSH</sequence>
<dbReference type="OrthoDB" id="5864494at2759"/>
<dbReference type="GO" id="GO:0016787">
    <property type="term" value="F:hydrolase activity"/>
    <property type="evidence" value="ECO:0007669"/>
    <property type="project" value="UniProtKB-KW"/>
</dbReference>
<dbReference type="PANTHER" id="PTHR43788">
    <property type="entry name" value="DNA2/NAM7 HELICASE FAMILY MEMBER"/>
    <property type="match status" value="1"/>
</dbReference>
<name>A0A183G0E0_HELPZ</name>
<evidence type="ECO:0000256" key="4">
    <source>
        <dbReference type="ARBA" id="ARBA00022840"/>
    </source>
</evidence>
<accession>A0A3P8DUW4</accession>
<evidence type="ECO:0000313" key="5">
    <source>
        <dbReference type="EMBL" id="VDP00003.1"/>
    </source>
</evidence>
<keyword evidence="2" id="KW-0378">Hydrolase</keyword>
<dbReference type="InterPro" id="IPR050534">
    <property type="entry name" value="Coronavir_polyprotein_1ab"/>
</dbReference>